<dbReference type="EMBL" id="CP013659">
    <property type="protein sequence ID" value="ALS73986.1"/>
    <property type="molecule type" value="Genomic_DNA"/>
</dbReference>
<protein>
    <submittedName>
        <fullName evidence="5">3-ketoacyl-ACP reductase</fullName>
    </submittedName>
</protein>
<dbReference type="Proteomes" id="UP000067683">
    <property type="component" value="Chromosome"/>
</dbReference>
<name>A0A0U2J6H0_9BACL</name>
<keyword evidence="6" id="KW-1185">Reference proteome</keyword>
<dbReference type="Gene3D" id="3.40.50.720">
    <property type="entry name" value="NAD(P)-binding Rossmann-like Domain"/>
    <property type="match status" value="1"/>
</dbReference>
<dbReference type="Pfam" id="PF00106">
    <property type="entry name" value="adh_short"/>
    <property type="match status" value="1"/>
</dbReference>
<dbReference type="GO" id="GO:0016020">
    <property type="term" value="C:membrane"/>
    <property type="evidence" value="ECO:0007669"/>
    <property type="project" value="TreeGrafter"/>
</dbReference>
<accession>A0A0U2J6H0</accession>
<dbReference type="KEGG" id="prt:AUC31_01390"/>
<evidence type="ECO:0000256" key="2">
    <source>
        <dbReference type="ARBA" id="ARBA00023002"/>
    </source>
</evidence>
<dbReference type="InterPro" id="IPR002347">
    <property type="entry name" value="SDR_fam"/>
</dbReference>
<organism evidence="5 6">
    <name type="scientific">Planococcus rifietoensis</name>
    <dbReference type="NCBI Taxonomy" id="200991"/>
    <lineage>
        <taxon>Bacteria</taxon>
        <taxon>Bacillati</taxon>
        <taxon>Bacillota</taxon>
        <taxon>Bacilli</taxon>
        <taxon>Bacillales</taxon>
        <taxon>Caryophanaceae</taxon>
        <taxon>Planococcus</taxon>
    </lineage>
</organism>
<dbReference type="RefSeq" id="WP_058380694.1">
    <property type="nucleotide sequence ID" value="NZ_CP013659.2"/>
</dbReference>
<proteinExistence type="inferred from homology"/>
<dbReference type="PIRSF" id="PIRSF000126">
    <property type="entry name" value="11-beta-HSD1"/>
    <property type="match status" value="1"/>
</dbReference>
<dbReference type="FunFam" id="3.40.50.720:FF:000084">
    <property type="entry name" value="Short-chain dehydrogenase reductase"/>
    <property type="match status" value="1"/>
</dbReference>
<dbReference type="AlphaFoldDB" id="A0A0U2J6H0"/>
<dbReference type="PRINTS" id="PR00081">
    <property type="entry name" value="GDHRDH"/>
</dbReference>
<sequence>MGQVLTEKTAIITGAGRGIGRATALALANEGVAVGLIARTRKEIEQLAKEIRSLRGRAAFAVADVSDSKQVEAAVEKLTDELGTIDILINNAGIGKYGKFMELDTEDWQNMLNINLMGMVHMTKAVLPQMIDKQGGDIVNISSSSGLKGTKGSSAYSASKFAVLGMSEALMQEVRPDNIRVFALAPSRVVTGMTDSGNETEQEKEKFMQPEDIAEYIVSQLKLNPRIFIPLSKQWATNPF</sequence>
<dbReference type="OrthoDB" id="9775296at2"/>
<reference evidence="5" key="1">
    <citation type="submission" date="2016-01" db="EMBL/GenBank/DDBJ databases">
        <title>Complete genome of Planococcus rifietoensis type strain M8.</title>
        <authorList>
            <person name="See-Too W.S."/>
        </authorList>
    </citation>
    <scope>NUCLEOTIDE SEQUENCE [LARGE SCALE GENOMIC DNA]</scope>
    <source>
        <strain evidence="5">M8</strain>
    </source>
</reference>
<evidence type="ECO:0000256" key="3">
    <source>
        <dbReference type="RuleBase" id="RU000363"/>
    </source>
</evidence>
<feature type="domain" description="Ketoreductase" evidence="4">
    <location>
        <begin position="8"/>
        <end position="199"/>
    </location>
</feature>
<dbReference type="GO" id="GO:0008206">
    <property type="term" value="P:bile acid metabolic process"/>
    <property type="evidence" value="ECO:0007669"/>
    <property type="project" value="UniProtKB-ARBA"/>
</dbReference>
<evidence type="ECO:0000313" key="6">
    <source>
        <dbReference type="Proteomes" id="UP000067683"/>
    </source>
</evidence>
<dbReference type="SUPFAM" id="SSF51735">
    <property type="entry name" value="NAD(P)-binding Rossmann-fold domains"/>
    <property type="match status" value="1"/>
</dbReference>
<dbReference type="InterPro" id="IPR057326">
    <property type="entry name" value="KR_dom"/>
</dbReference>
<dbReference type="PANTHER" id="PTHR44196">
    <property type="entry name" value="DEHYDROGENASE/REDUCTASE SDR FAMILY MEMBER 7B"/>
    <property type="match status" value="1"/>
</dbReference>
<keyword evidence="2" id="KW-0560">Oxidoreductase</keyword>
<gene>
    <name evidence="5" type="primary">fabG</name>
    <name evidence="5" type="ORF">AUC31_01390</name>
</gene>
<dbReference type="GO" id="GO:0016491">
    <property type="term" value="F:oxidoreductase activity"/>
    <property type="evidence" value="ECO:0007669"/>
    <property type="project" value="UniProtKB-KW"/>
</dbReference>
<dbReference type="CDD" id="cd05233">
    <property type="entry name" value="SDR_c"/>
    <property type="match status" value="1"/>
</dbReference>
<evidence type="ECO:0000313" key="5">
    <source>
        <dbReference type="EMBL" id="ALS73986.1"/>
    </source>
</evidence>
<comment type="similarity">
    <text evidence="1 3">Belongs to the short-chain dehydrogenases/reductases (SDR) family.</text>
</comment>
<dbReference type="PRINTS" id="PR00080">
    <property type="entry name" value="SDRFAMILY"/>
</dbReference>
<evidence type="ECO:0000259" key="4">
    <source>
        <dbReference type="SMART" id="SM00822"/>
    </source>
</evidence>
<dbReference type="PANTHER" id="PTHR44196:SF1">
    <property type="entry name" value="DEHYDROGENASE_REDUCTASE SDR FAMILY MEMBER 7B"/>
    <property type="match status" value="1"/>
</dbReference>
<dbReference type="InterPro" id="IPR036291">
    <property type="entry name" value="NAD(P)-bd_dom_sf"/>
</dbReference>
<dbReference type="SMART" id="SM00822">
    <property type="entry name" value="PKS_KR"/>
    <property type="match status" value="1"/>
</dbReference>
<dbReference type="InterPro" id="IPR020904">
    <property type="entry name" value="Sc_DH/Rdtase_CS"/>
</dbReference>
<dbReference type="PROSITE" id="PS00061">
    <property type="entry name" value="ADH_SHORT"/>
    <property type="match status" value="1"/>
</dbReference>
<dbReference type="STRING" id="200991.AUC31_01390"/>
<evidence type="ECO:0000256" key="1">
    <source>
        <dbReference type="ARBA" id="ARBA00006484"/>
    </source>
</evidence>
<dbReference type="NCBIfam" id="NF005806">
    <property type="entry name" value="PRK07666.1"/>
    <property type="match status" value="1"/>
</dbReference>